<comment type="caution">
    <text evidence="2">The sequence shown here is derived from an EMBL/GenBank/DDBJ whole genome shotgun (WGS) entry which is preliminary data.</text>
</comment>
<evidence type="ECO:0000313" key="3">
    <source>
        <dbReference type="Proteomes" id="UP000807769"/>
    </source>
</evidence>
<name>A0A9P7JBH5_9AGAM</name>
<keyword evidence="3" id="KW-1185">Reference proteome</keyword>
<feature type="region of interest" description="Disordered" evidence="1">
    <location>
        <begin position="72"/>
        <end position="147"/>
    </location>
</feature>
<dbReference type="RefSeq" id="XP_041190825.1">
    <property type="nucleotide sequence ID" value="XM_041340510.1"/>
</dbReference>
<evidence type="ECO:0000256" key="1">
    <source>
        <dbReference type="SAM" id="MobiDB-lite"/>
    </source>
</evidence>
<dbReference type="OrthoDB" id="2686745at2759"/>
<dbReference type="GeneID" id="64634526"/>
<dbReference type="Proteomes" id="UP000807769">
    <property type="component" value="Unassembled WGS sequence"/>
</dbReference>
<protein>
    <submittedName>
        <fullName evidence="2">Uncharacterized protein</fullName>
    </submittedName>
</protein>
<gene>
    <name evidence="2" type="ORF">BJ212DRAFT_1482872</name>
</gene>
<feature type="compositionally biased region" description="Low complexity" evidence="1">
    <location>
        <begin position="94"/>
        <end position="125"/>
    </location>
</feature>
<feature type="compositionally biased region" description="Polar residues" evidence="1">
    <location>
        <begin position="82"/>
        <end position="93"/>
    </location>
</feature>
<accession>A0A9P7JBH5</accession>
<reference evidence="2" key="1">
    <citation type="journal article" date="2020" name="New Phytol.">
        <title>Comparative genomics reveals dynamic genome evolution in host specialist ectomycorrhizal fungi.</title>
        <authorList>
            <person name="Lofgren L.A."/>
            <person name="Nguyen N.H."/>
            <person name="Vilgalys R."/>
            <person name="Ruytinx J."/>
            <person name="Liao H.L."/>
            <person name="Branco S."/>
            <person name="Kuo A."/>
            <person name="LaButti K."/>
            <person name="Lipzen A."/>
            <person name="Andreopoulos W."/>
            <person name="Pangilinan J."/>
            <person name="Riley R."/>
            <person name="Hundley H."/>
            <person name="Na H."/>
            <person name="Barry K."/>
            <person name="Grigoriev I.V."/>
            <person name="Stajich J.E."/>
            <person name="Kennedy P.G."/>
        </authorList>
    </citation>
    <scope>NUCLEOTIDE SEQUENCE</scope>
    <source>
        <strain evidence="2">MN1</strain>
    </source>
</reference>
<sequence>MCSTTIVSPFYDSEPGAPPPLPPMLTDQLELFGNANCRLTTLITNEILVPKASIISTARASLSTPAPEFKLAKQMRKHSDHSTSPYTKKATSTHSHSQMPSPSDSSGALDSFSDSDSSTSSMSLSEDSKIPKPAGEPGRPGHGGYTLHEALDWNPKAYTKFKRSMHSLIDNHLDMTKCASAQSPVLLEVVHGKALNNFPDLDNYNNLWPVNDLIMTHLKYTSGRMRQKVGEMAVGKSKSKARK</sequence>
<evidence type="ECO:0000313" key="2">
    <source>
        <dbReference type="EMBL" id="KAG1812802.1"/>
    </source>
</evidence>
<proteinExistence type="predicted"/>
<organism evidence="2 3">
    <name type="scientific">Suillus subaureus</name>
    <dbReference type="NCBI Taxonomy" id="48587"/>
    <lineage>
        <taxon>Eukaryota</taxon>
        <taxon>Fungi</taxon>
        <taxon>Dikarya</taxon>
        <taxon>Basidiomycota</taxon>
        <taxon>Agaricomycotina</taxon>
        <taxon>Agaricomycetes</taxon>
        <taxon>Agaricomycetidae</taxon>
        <taxon>Boletales</taxon>
        <taxon>Suillineae</taxon>
        <taxon>Suillaceae</taxon>
        <taxon>Suillus</taxon>
    </lineage>
</organism>
<dbReference type="AlphaFoldDB" id="A0A9P7JBH5"/>
<dbReference type="EMBL" id="JABBWG010000025">
    <property type="protein sequence ID" value="KAG1812802.1"/>
    <property type="molecule type" value="Genomic_DNA"/>
</dbReference>